<evidence type="ECO:0000313" key="2">
    <source>
        <dbReference type="EMBL" id="GFQ81041.1"/>
    </source>
</evidence>
<name>A0A8X6FJ12_TRICU</name>
<protein>
    <submittedName>
        <fullName evidence="2">Uncharacterized protein</fullName>
    </submittedName>
</protein>
<accession>A0A8X6FJ12</accession>
<feature type="non-terminal residue" evidence="2">
    <location>
        <position position="1"/>
    </location>
</feature>
<sequence>MDITNEEIFRTFDGSGGISIGTGNIDETEEIVESNLVAQSNAGAFSRSRVFKYGGSIGTPSSGRAGAFSRSRVYEYRGPRTPSSGSADAFSRSRVSEYGGSGGTSESGSADAFSRSRAFQYGGSGETSESG</sequence>
<proteinExistence type="predicted"/>
<organism evidence="2 3">
    <name type="scientific">Trichonephila clavata</name>
    <name type="common">Joro spider</name>
    <name type="synonym">Nephila clavata</name>
    <dbReference type="NCBI Taxonomy" id="2740835"/>
    <lineage>
        <taxon>Eukaryota</taxon>
        <taxon>Metazoa</taxon>
        <taxon>Ecdysozoa</taxon>
        <taxon>Arthropoda</taxon>
        <taxon>Chelicerata</taxon>
        <taxon>Arachnida</taxon>
        <taxon>Araneae</taxon>
        <taxon>Araneomorphae</taxon>
        <taxon>Entelegynae</taxon>
        <taxon>Araneoidea</taxon>
        <taxon>Nephilidae</taxon>
        <taxon>Trichonephila</taxon>
    </lineage>
</organism>
<dbReference type="EMBL" id="BMAO01032267">
    <property type="protein sequence ID" value="GFQ81041.1"/>
    <property type="molecule type" value="Genomic_DNA"/>
</dbReference>
<dbReference type="Proteomes" id="UP000887116">
    <property type="component" value="Unassembled WGS sequence"/>
</dbReference>
<evidence type="ECO:0000313" key="3">
    <source>
        <dbReference type="Proteomes" id="UP000887116"/>
    </source>
</evidence>
<dbReference type="AlphaFoldDB" id="A0A8X6FJ12"/>
<gene>
    <name evidence="2" type="ORF">TNCT_289081</name>
</gene>
<evidence type="ECO:0000256" key="1">
    <source>
        <dbReference type="SAM" id="MobiDB-lite"/>
    </source>
</evidence>
<reference evidence="2" key="1">
    <citation type="submission" date="2020-07" db="EMBL/GenBank/DDBJ databases">
        <title>Multicomponent nature underlies the extraordinary mechanical properties of spider dragline silk.</title>
        <authorList>
            <person name="Kono N."/>
            <person name="Nakamura H."/>
            <person name="Mori M."/>
            <person name="Yoshida Y."/>
            <person name="Ohtoshi R."/>
            <person name="Malay A.D."/>
            <person name="Moran D.A.P."/>
            <person name="Tomita M."/>
            <person name="Numata K."/>
            <person name="Arakawa K."/>
        </authorList>
    </citation>
    <scope>NUCLEOTIDE SEQUENCE</scope>
</reference>
<feature type="region of interest" description="Disordered" evidence="1">
    <location>
        <begin position="76"/>
        <end position="131"/>
    </location>
</feature>
<comment type="caution">
    <text evidence="2">The sequence shown here is derived from an EMBL/GenBank/DDBJ whole genome shotgun (WGS) entry which is preliminary data.</text>
</comment>
<keyword evidence="3" id="KW-1185">Reference proteome</keyword>